<dbReference type="Proteomes" id="UP000041254">
    <property type="component" value="Unassembled WGS sequence"/>
</dbReference>
<protein>
    <submittedName>
        <fullName evidence="2">Uncharacterized protein</fullName>
    </submittedName>
</protein>
<keyword evidence="3" id="KW-1185">Reference proteome</keyword>
<feature type="region of interest" description="Disordered" evidence="1">
    <location>
        <begin position="1"/>
        <end position="30"/>
    </location>
</feature>
<accession>A0A0G4F352</accession>
<feature type="compositionally biased region" description="Basic and acidic residues" evidence="1">
    <location>
        <begin position="18"/>
        <end position="28"/>
    </location>
</feature>
<reference evidence="2 3" key="1">
    <citation type="submission" date="2014-11" db="EMBL/GenBank/DDBJ databases">
        <authorList>
            <person name="Zhu J."/>
            <person name="Qi W."/>
            <person name="Song R."/>
        </authorList>
    </citation>
    <scope>NUCLEOTIDE SEQUENCE [LARGE SCALE GENOMIC DNA]</scope>
</reference>
<dbReference type="CDD" id="cd18186">
    <property type="entry name" value="BTB_POZ_ZBTB_KLHL-like"/>
    <property type="match status" value="1"/>
</dbReference>
<dbReference type="SUPFAM" id="SSF49785">
    <property type="entry name" value="Galactose-binding domain-like"/>
    <property type="match status" value="1"/>
</dbReference>
<dbReference type="PANTHER" id="PTHR47457">
    <property type="entry name" value="OS05G0345500 PROTEIN"/>
    <property type="match status" value="1"/>
</dbReference>
<organism evidence="2 3">
    <name type="scientific">Vitrella brassicaformis (strain CCMP3155)</name>
    <dbReference type="NCBI Taxonomy" id="1169540"/>
    <lineage>
        <taxon>Eukaryota</taxon>
        <taxon>Sar</taxon>
        <taxon>Alveolata</taxon>
        <taxon>Colpodellida</taxon>
        <taxon>Vitrellaceae</taxon>
        <taxon>Vitrella</taxon>
    </lineage>
</organism>
<dbReference type="OrthoDB" id="312225at2759"/>
<dbReference type="PANTHER" id="PTHR47457:SF1">
    <property type="entry name" value="BTB DOMAIN-CONTAINING PROTEIN-RELATED"/>
    <property type="match status" value="1"/>
</dbReference>
<evidence type="ECO:0000256" key="1">
    <source>
        <dbReference type="SAM" id="MobiDB-lite"/>
    </source>
</evidence>
<feature type="region of interest" description="Disordered" evidence="1">
    <location>
        <begin position="378"/>
        <end position="410"/>
    </location>
</feature>
<dbReference type="InterPro" id="IPR011333">
    <property type="entry name" value="SKP1/BTB/POZ_sf"/>
</dbReference>
<dbReference type="EMBL" id="CDMY01000366">
    <property type="protein sequence ID" value="CEM06268.1"/>
    <property type="molecule type" value="Genomic_DNA"/>
</dbReference>
<proteinExistence type="predicted"/>
<name>A0A0G4F352_VITBC</name>
<feature type="region of interest" description="Disordered" evidence="1">
    <location>
        <begin position="255"/>
        <end position="275"/>
    </location>
</feature>
<feature type="region of interest" description="Disordered" evidence="1">
    <location>
        <begin position="482"/>
        <end position="535"/>
    </location>
</feature>
<dbReference type="VEuPathDB" id="CryptoDB:Vbra_5579"/>
<dbReference type="STRING" id="1169540.A0A0G4F352"/>
<gene>
    <name evidence="2" type="ORF">Vbra_5579</name>
</gene>
<evidence type="ECO:0000313" key="3">
    <source>
        <dbReference type="Proteomes" id="UP000041254"/>
    </source>
</evidence>
<feature type="compositionally biased region" description="Acidic residues" evidence="1">
    <location>
        <begin position="1"/>
        <end position="11"/>
    </location>
</feature>
<feature type="region of interest" description="Disordered" evidence="1">
    <location>
        <begin position="291"/>
        <end position="310"/>
    </location>
</feature>
<feature type="compositionally biased region" description="Basic residues" evidence="1">
    <location>
        <begin position="337"/>
        <end position="349"/>
    </location>
</feature>
<feature type="compositionally biased region" description="Acidic residues" evidence="1">
    <location>
        <begin position="516"/>
        <end position="528"/>
    </location>
</feature>
<dbReference type="Gene3D" id="3.30.710.10">
    <property type="entry name" value="Potassium Channel Kv1.1, Chain A"/>
    <property type="match status" value="1"/>
</dbReference>
<feature type="region of interest" description="Disordered" evidence="1">
    <location>
        <begin position="584"/>
        <end position="616"/>
    </location>
</feature>
<evidence type="ECO:0000313" key="2">
    <source>
        <dbReference type="EMBL" id="CEM06268.1"/>
    </source>
</evidence>
<dbReference type="AlphaFoldDB" id="A0A0G4F352"/>
<feature type="compositionally biased region" description="Basic and acidic residues" evidence="1">
    <location>
        <begin position="291"/>
        <end position="306"/>
    </location>
</feature>
<feature type="region of interest" description="Disordered" evidence="1">
    <location>
        <begin position="329"/>
        <end position="349"/>
    </location>
</feature>
<dbReference type="InterPro" id="IPR008979">
    <property type="entry name" value="Galactose-bd-like_sf"/>
</dbReference>
<sequence>MSADQGADEDNNAAPAEGQEKPTPKVPEDLSLSVFKGNDKFSDLTLKAFDAEHKTHKVVIASASAYFYEQLVLSDGAEGELSIPETPSRVTERLQASPASKKKYQAAVDHFLTFAYSNQSAESLSDLLDAQDTDQELILALSGISSQLGAAKLTAQLSTYINERLLCAATGSVYVLNHAWQYGNEALQTRALDALKSQFGVFVHQAGWRDWDALAEMPAEVLTGLLKDTSLAVKDEGDIFKAVSAILMRRTPYDDEGTAAAPSAEGAEGDAAANRPSSGLVFHVSINKSEGLEKPTDAPHGSHEASKAAGGPAIDAAVEVYFIKSGQRAADGALPGPRRRYGRHYGRSKAVRAQGGTADFAGQSGMKLVVPEVVLEASGEKADEAKEEDQGKESEENNKEGEADDKKADTTKAATASLASAMVLRVLDEDVVYPLSQLIGEAVIPPSELAGKDDSTAHPLTLALSLKGQPITSKVTLTFTLRKKESSAGKEPAAAAGDTAEGGEEKKETPAAQESAEQEEEEEEDEEPPSLPPLPADKLAEIAACVRYPLLEHSQLLEAAGDPLFESARPLIMEGLSNRLHKYEPFSRSPKRPLSPMPSRQARKTPPAIATGPGGAYAGGRALRDAAAGDTGVHASEAAPVVFAYESEWDENGVLYYLGSRGKKESFRNPMGRGEVVVSSSGVGFGRLEDFVGRQFVNLRTRNEPDSFLAIDLREDRCLIVTDYVLRGRNLPSHALCSWELQGSVDGIEWQTIDRVYECDRLRQPSAAAHFTVDPSHGGDAVNAAFRCVRLVQIGKNSSGSHNLVLSGMELYGKAVGGRWP</sequence>
<feature type="compositionally biased region" description="Low complexity" evidence="1">
    <location>
        <begin position="489"/>
        <end position="499"/>
    </location>
</feature>
<dbReference type="InParanoid" id="A0A0G4F352"/>